<evidence type="ECO:0000256" key="3">
    <source>
        <dbReference type="ARBA" id="ARBA00022827"/>
    </source>
</evidence>
<evidence type="ECO:0000256" key="7">
    <source>
        <dbReference type="ARBA" id="ARBA00038878"/>
    </source>
</evidence>
<dbReference type="HOGENOM" id="CLU_024775_1_0_1"/>
<comment type="similarity">
    <text evidence="6">Belongs to the L2HGDH family.</text>
</comment>
<evidence type="ECO:0000313" key="10">
    <source>
        <dbReference type="EMBL" id="AEO55199.1"/>
    </source>
</evidence>
<keyword evidence="3" id="KW-0274">FAD</keyword>
<dbReference type="PANTHER" id="PTHR43104:SF4">
    <property type="entry name" value="L-2-HYDROXYGLUTARATE DEHYDROGENASE, MITOCHONDRIAL"/>
    <property type="match status" value="1"/>
</dbReference>
<dbReference type="AlphaFoldDB" id="G2Q3D9"/>
<dbReference type="InterPro" id="IPR006076">
    <property type="entry name" value="FAD-dep_OxRdtase"/>
</dbReference>
<proteinExistence type="inferred from homology"/>
<evidence type="ECO:0000256" key="5">
    <source>
        <dbReference type="ARBA" id="ARBA00036066"/>
    </source>
</evidence>
<dbReference type="Proteomes" id="UP000007322">
    <property type="component" value="Chromosome 1"/>
</dbReference>
<dbReference type="OMA" id="GVHFTRM"/>
<dbReference type="RefSeq" id="XP_003660444.1">
    <property type="nucleotide sequence ID" value="XM_003660396.1"/>
</dbReference>
<evidence type="ECO:0000256" key="2">
    <source>
        <dbReference type="ARBA" id="ARBA00022630"/>
    </source>
</evidence>
<dbReference type="InterPro" id="IPR036188">
    <property type="entry name" value="FAD/NAD-bd_sf"/>
</dbReference>
<dbReference type="Pfam" id="PF01266">
    <property type="entry name" value="DAO"/>
    <property type="match status" value="1"/>
</dbReference>
<evidence type="ECO:0000256" key="6">
    <source>
        <dbReference type="ARBA" id="ARBA00037941"/>
    </source>
</evidence>
<dbReference type="InParanoid" id="G2Q3D9"/>
<feature type="domain" description="FAD dependent oxidoreductase" evidence="9">
    <location>
        <begin position="48"/>
        <end position="431"/>
    </location>
</feature>
<dbReference type="PANTHER" id="PTHR43104">
    <property type="entry name" value="L-2-HYDROXYGLUTARATE DEHYDROGENASE, MITOCHONDRIAL"/>
    <property type="match status" value="1"/>
</dbReference>
<evidence type="ECO:0000256" key="4">
    <source>
        <dbReference type="ARBA" id="ARBA00023002"/>
    </source>
</evidence>
<name>G2Q3D9_THET4</name>
<dbReference type="KEGG" id="mtm:MYCTH_2298784"/>
<evidence type="ECO:0000313" key="11">
    <source>
        <dbReference type="Proteomes" id="UP000007322"/>
    </source>
</evidence>
<keyword evidence="2" id="KW-0285">Flavoprotein</keyword>
<dbReference type="GO" id="GO:0047545">
    <property type="term" value="F:(S)-2-hydroxyglutarate dehydrogenase activity"/>
    <property type="evidence" value="ECO:0007669"/>
    <property type="project" value="UniProtKB-EC"/>
</dbReference>
<keyword evidence="11" id="KW-1185">Reference proteome</keyword>
<reference evidence="10 11" key="1">
    <citation type="journal article" date="2011" name="Nat. Biotechnol.">
        <title>Comparative genomic analysis of the thermophilic biomass-degrading fungi Myceliophthora thermophila and Thielavia terrestris.</title>
        <authorList>
            <person name="Berka R.M."/>
            <person name="Grigoriev I.V."/>
            <person name="Otillar R."/>
            <person name="Salamov A."/>
            <person name="Grimwood J."/>
            <person name="Reid I."/>
            <person name="Ishmael N."/>
            <person name="John T."/>
            <person name="Darmond C."/>
            <person name="Moisan M.-C."/>
            <person name="Henrissat B."/>
            <person name="Coutinho P.M."/>
            <person name="Lombard V."/>
            <person name="Natvig D.O."/>
            <person name="Lindquist E."/>
            <person name="Schmutz J."/>
            <person name="Lucas S."/>
            <person name="Harris P."/>
            <person name="Powlowski J."/>
            <person name="Bellemare A."/>
            <person name="Taylor D."/>
            <person name="Butler G."/>
            <person name="de Vries R.P."/>
            <person name="Allijn I.E."/>
            <person name="van den Brink J."/>
            <person name="Ushinsky S."/>
            <person name="Storms R."/>
            <person name="Powell A.J."/>
            <person name="Paulsen I.T."/>
            <person name="Elbourne L.D.H."/>
            <person name="Baker S.E."/>
            <person name="Magnuson J."/>
            <person name="LaBoissiere S."/>
            <person name="Clutterbuck A.J."/>
            <person name="Martinez D."/>
            <person name="Wogulis M."/>
            <person name="de Leon A.L."/>
            <person name="Rey M.W."/>
            <person name="Tsang A."/>
        </authorList>
    </citation>
    <scope>NUCLEOTIDE SEQUENCE [LARGE SCALE GENOMIC DNA]</scope>
    <source>
        <strain evidence="11">ATCC 42464 / BCRC 31852 / DSM 1799</strain>
    </source>
</reference>
<dbReference type="Gene3D" id="3.50.50.60">
    <property type="entry name" value="FAD/NAD(P)-binding domain"/>
    <property type="match status" value="1"/>
</dbReference>
<protein>
    <recommendedName>
        <fullName evidence="8">L-2-hydroxyglutarate dehydrogenase, mitochondrial</fullName>
        <ecNumber evidence="7">1.1.99.2</ecNumber>
    </recommendedName>
</protein>
<dbReference type="GeneID" id="11505891"/>
<dbReference type="SUPFAM" id="SSF51905">
    <property type="entry name" value="FAD/NAD(P)-binding domain"/>
    <property type="match status" value="1"/>
</dbReference>
<dbReference type="EMBL" id="CP003002">
    <property type="protein sequence ID" value="AEO55199.1"/>
    <property type="molecule type" value="Genomic_DNA"/>
</dbReference>
<dbReference type="OrthoDB" id="498204at2759"/>
<organism evidence="10 11">
    <name type="scientific">Thermothelomyces thermophilus (strain ATCC 42464 / BCRC 31852 / DSM 1799)</name>
    <name type="common">Sporotrichum thermophile</name>
    <dbReference type="NCBI Taxonomy" id="573729"/>
    <lineage>
        <taxon>Eukaryota</taxon>
        <taxon>Fungi</taxon>
        <taxon>Dikarya</taxon>
        <taxon>Ascomycota</taxon>
        <taxon>Pezizomycotina</taxon>
        <taxon>Sordariomycetes</taxon>
        <taxon>Sordariomycetidae</taxon>
        <taxon>Sordariales</taxon>
        <taxon>Chaetomiaceae</taxon>
        <taxon>Thermothelomyces</taxon>
    </lineage>
</organism>
<evidence type="ECO:0000256" key="1">
    <source>
        <dbReference type="ARBA" id="ARBA00001974"/>
    </source>
</evidence>
<dbReference type="STRING" id="573729.G2Q3D9"/>
<keyword evidence="4" id="KW-0560">Oxidoreductase</keyword>
<evidence type="ECO:0000256" key="8">
    <source>
        <dbReference type="ARBA" id="ARBA00041137"/>
    </source>
</evidence>
<accession>G2Q3D9</accession>
<dbReference type="Gene3D" id="3.30.9.10">
    <property type="entry name" value="D-Amino Acid Oxidase, subunit A, domain 2"/>
    <property type="match status" value="1"/>
</dbReference>
<comment type="cofactor">
    <cofactor evidence="1">
        <name>FAD</name>
        <dbReference type="ChEBI" id="CHEBI:57692"/>
    </cofactor>
</comment>
<dbReference type="VEuPathDB" id="FungiDB:MYCTH_2298784"/>
<evidence type="ECO:0000259" key="9">
    <source>
        <dbReference type="Pfam" id="PF01266"/>
    </source>
</evidence>
<comment type="catalytic activity">
    <reaction evidence="5">
        <text>(S)-2-hydroxyglutarate + A = 2-oxoglutarate + AH2</text>
        <dbReference type="Rhea" id="RHEA:21252"/>
        <dbReference type="ChEBI" id="CHEBI:13193"/>
        <dbReference type="ChEBI" id="CHEBI:16782"/>
        <dbReference type="ChEBI" id="CHEBI:16810"/>
        <dbReference type="ChEBI" id="CHEBI:17499"/>
        <dbReference type="EC" id="1.1.99.2"/>
    </reaction>
</comment>
<dbReference type="eggNOG" id="KOG2665">
    <property type="taxonomic scope" value="Eukaryota"/>
</dbReference>
<sequence length="437" mass="46560">MRPGRSLPLALCSGAFRVRHRTSALHHAAASQRCFSQTTFRAADFTHAVIGGGVVGLAIARSLAQRSNSSGSGSSSPSSLSTSSSTLLLERHPAVGTETSSRNSEVIHAGIYYGASSLKTALCIQGKALLYHYCAAHAIPHRRTGKWIVAQTDAQRAALQAVHDFCTREIHVPVRWVGAEEAARREPAVRADKGILESPTTGIVDSHSLMMSLLGQFEDAGGTVALGSRVEAITPLGGDGSSGWELAVRDLASGEVSTVTAETIINSAGLGAVDIHNMIVPPERRREMFYAKGNYFSYGASSPKVGTLVYPAPEPGHGGLGTHLTLDMGGRIKFGPDVEWVNSPDDLAVNESRLAQTVREVKKYLPGLDETQLQPDYAGIRPKLSKQGAVAHGKGFVDFIIQKEEGYQGWVNLLNIESPGLTSSLAIAEKVRKLLYG</sequence>
<gene>
    <name evidence="10" type="ORF">MYCTH_2298784</name>
</gene>
<dbReference type="EC" id="1.1.99.2" evidence="7"/>